<evidence type="ECO:0000256" key="1">
    <source>
        <dbReference type="ARBA" id="ARBA00004651"/>
    </source>
</evidence>
<keyword evidence="4 7" id="KW-1133">Transmembrane helix</keyword>
<evidence type="ECO:0000313" key="9">
    <source>
        <dbReference type="EMBL" id="MFC1850956.1"/>
    </source>
</evidence>
<feature type="transmembrane region" description="Helical" evidence="7">
    <location>
        <begin position="174"/>
        <end position="196"/>
    </location>
</feature>
<keyword evidence="3 7" id="KW-0812">Transmembrane</keyword>
<dbReference type="SUPFAM" id="SSF103501">
    <property type="entry name" value="Respiratory nitrate reductase 1 gamma chain"/>
    <property type="match status" value="1"/>
</dbReference>
<keyword evidence="6 7" id="KW-0472">Membrane</keyword>
<evidence type="ECO:0000313" key="10">
    <source>
        <dbReference type="Proteomes" id="UP001594351"/>
    </source>
</evidence>
<evidence type="ECO:0000256" key="4">
    <source>
        <dbReference type="ARBA" id="ARBA00022989"/>
    </source>
</evidence>
<evidence type="ECO:0000256" key="6">
    <source>
        <dbReference type="ARBA" id="ARBA00023136"/>
    </source>
</evidence>
<feature type="transmembrane region" description="Helical" evidence="7">
    <location>
        <begin position="129"/>
        <end position="154"/>
    </location>
</feature>
<feature type="transmembrane region" description="Helical" evidence="7">
    <location>
        <begin position="216"/>
        <end position="234"/>
    </location>
</feature>
<name>A0ABV6YXL5_UNCC1</name>
<keyword evidence="10" id="KW-1185">Reference proteome</keyword>
<dbReference type="Pfam" id="PF02665">
    <property type="entry name" value="Nitrate_red_gam"/>
    <property type="match status" value="1"/>
</dbReference>
<comment type="caution">
    <text evidence="9">The sequence shown here is derived from an EMBL/GenBank/DDBJ whole genome shotgun (WGS) entry which is preliminary data.</text>
</comment>
<dbReference type="InterPro" id="IPR023234">
    <property type="entry name" value="NarG-like_domain"/>
</dbReference>
<dbReference type="EMBL" id="JBHPBY010000137">
    <property type="protein sequence ID" value="MFC1850956.1"/>
    <property type="molecule type" value="Genomic_DNA"/>
</dbReference>
<evidence type="ECO:0000256" key="3">
    <source>
        <dbReference type="ARBA" id="ARBA00022692"/>
    </source>
</evidence>
<keyword evidence="5" id="KW-0560">Oxidoreductase</keyword>
<feature type="transmembrane region" description="Helical" evidence="7">
    <location>
        <begin position="102"/>
        <end position="123"/>
    </location>
</feature>
<keyword evidence="2" id="KW-1003">Cell membrane</keyword>
<reference evidence="9 10" key="1">
    <citation type="submission" date="2024-09" db="EMBL/GenBank/DDBJ databases">
        <title>Laminarin stimulates single cell rates of sulfate reduction while oxygen inhibits transcriptomic activity in coastal marine sediment.</title>
        <authorList>
            <person name="Lindsay M."/>
            <person name="Orcutt B."/>
            <person name="Emerson D."/>
            <person name="Stepanauskas R."/>
            <person name="D'Angelo T."/>
        </authorList>
    </citation>
    <scope>NUCLEOTIDE SEQUENCE [LARGE SCALE GENOMIC DNA]</scope>
    <source>
        <strain evidence="9">SAG AM-311-K15</strain>
    </source>
</reference>
<sequence length="303" mass="34455">MLLYLLCYIGVVMVVVGILVRAAKIASLPVHLRWELAPVPHEKGKSHYGGSYFEEFEWWTKKREVSQITAAWYMFQEIFFLKGIWEHQRSLWYFSFPFHQGLYLLFGMTALFFVSAITTLLGGGALVTLFASLAIIVGWVGYLLGTAGTIGLLYKRLTDDKLKSYATFATYFNLVFLAVLFVSGLLAVAFTGSFGVEMTAFWKGIITFNFQASPGALISFHLLISFLFLIYLPFTYMMHFVAKYFTYHSVRWDDDPMEVGSKKEKQVQELLSQPVTWSAKHIGADGKKNWVDLATQEVGKDDK</sequence>
<gene>
    <name evidence="9" type="ORF">ACFL27_12245</name>
</gene>
<feature type="domain" description="NarG-like" evidence="8">
    <location>
        <begin position="88"/>
        <end position="248"/>
    </location>
</feature>
<evidence type="ECO:0000259" key="8">
    <source>
        <dbReference type="Pfam" id="PF02665"/>
    </source>
</evidence>
<organism evidence="9 10">
    <name type="scientific">candidate division CSSED10-310 bacterium</name>
    <dbReference type="NCBI Taxonomy" id="2855610"/>
    <lineage>
        <taxon>Bacteria</taxon>
        <taxon>Bacteria division CSSED10-310</taxon>
    </lineage>
</organism>
<accession>A0ABV6YXL5</accession>
<evidence type="ECO:0000256" key="2">
    <source>
        <dbReference type="ARBA" id="ARBA00022475"/>
    </source>
</evidence>
<protein>
    <submittedName>
        <fullName evidence="9">Respiratory nitrate reductase subunit gamma</fullName>
    </submittedName>
</protein>
<proteinExistence type="predicted"/>
<feature type="transmembrane region" description="Helical" evidence="7">
    <location>
        <begin position="6"/>
        <end position="23"/>
    </location>
</feature>
<evidence type="ECO:0000256" key="5">
    <source>
        <dbReference type="ARBA" id="ARBA00023002"/>
    </source>
</evidence>
<evidence type="ECO:0000256" key="7">
    <source>
        <dbReference type="SAM" id="Phobius"/>
    </source>
</evidence>
<dbReference type="InterPro" id="IPR036197">
    <property type="entry name" value="NarG-like_sf"/>
</dbReference>
<dbReference type="Gene3D" id="1.20.950.20">
    <property type="entry name" value="Transmembrane di-heme cytochromes, Chain C"/>
    <property type="match status" value="1"/>
</dbReference>
<dbReference type="Proteomes" id="UP001594351">
    <property type="component" value="Unassembled WGS sequence"/>
</dbReference>
<comment type="subcellular location">
    <subcellularLocation>
        <location evidence="1">Cell membrane</location>
        <topology evidence="1">Multi-pass membrane protein</topology>
    </subcellularLocation>
</comment>